<evidence type="ECO:0000259" key="1">
    <source>
        <dbReference type="SMART" id="SM00672"/>
    </source>
</evidence>
<comment type="caution">
    <text evidence="2">The sequence shown here is derived from an EMBL/GenBank/DDBJ whole genome shotgun (WGS) entry which is preliminary data.</text>
</comment>
<name>A0AAV5F4Q7_ELECO</name>
<gene>
    <name evidence="2" type="primary">gb17861</name>
    <name evidence="2" type="ORF">PR202_gb17861</name>
</gene>
<dbReference type="EMBL" id="BQKI01000081">
    <property type="protein sequence ID" value="GJN29618.1"/>
    <property type="molecule type" value="Genomic_DNA"/>
</dbReference>
<dbReference type="SMART" id="SM00672">
    <property type="entry name" value="CAP10"/>
    <property type="match status" value="1"/>
</dbReference>
<sequence length="307" mass="34507">MRPRLDALHTRGHLWTEFSASCATAARPRRSHLLRRPAAASLLPSNSIPFTCVNDASPPQSPECAAPPPPPCPDCWSFWGWPEVERARRHGAFFRLVVVGGRARAYVETYRRAFQTRDVFTQWVGRAPDAAAARVPVLQEDGSTLDVAFPDWSSWGRPEVNIGPWAKVLEEVKRENGRIRSVDYGNKHLAQARLVGEQGSRFVREEISMDYVYDYMLHLLTEYAKLLRYKPTVPENAVEICTEPLACPANATACTVTAMMQSMEKHVAGFQPCTLPLPFIAEEAKEIAQREADVLWNKEKMESELAS</sequence>
<evidence type="ECO:0000313" key="3">
    <source>
        <dbReference type="Proteomes" id="UP001054889"/>
    </source>
</evidence>
<dbReference type="InterPro" id="IPR006598">
    <property type="entry name" value="CAP10"/>
</dbReference>
<dbReference type="AlphaFoldDB" id="A0AAV5F4Q7"/>
<protein>
    <recommendedName>
        <fullName evidence="1">Glycosyl transferase CAP10 domain-containing protein</fullName>
    </recommendedName>
</protein>
<dbReference type="Proteomes" id="UP001054889">
    <property type="component" value="Unassembled WGS sequence"/>
</dbReference>
<dbReference type="PANTHER" id="PTHR12203">
    <property type="entry name" value="KDEL LYS-ASP-GLU-LEU CONTAINING - RELATED"/>
    <property type="match status" value="1"/>
</dbReference>
<organism evidence="2 3">
    <name type="scientific">Eleusine coracana subsp. coracana</name>
    <dbReference type="NCBI Taxonomy" id="191504"/>
    <lineage>
        <taxon>Eukaryota</taxon>
        <taxon>Viridiplantae</taxon>
        <taxon>Streptophyta</taxon>
        <taxon>Embryophyta</taxon>
        <taxon>Tracheophyta</taxon>
        <taxon>Spermatophyta</taxon>
        <taxon>Magnoliopsida</taxon>
        <taxon>Liliopsida</taxon>
        <taxon>Poales</taxon>
        <taxon>Poaceae</taxon>
        <taxon>PACMAD clade</taxon>
        <taxon>Chloridoideae</taxon>
        <taxon>Cynodonteae</taxon>
        <taxon>Eleusininae</taxon>
        <taxon>Eleusine</taxon>
    </lineage>
</organism>
<proteinExistence type="predicted"/>
<reference evidence="2" key="2">
    <citation type="submission" date="2021-12" db="EMBL/GenBank/DDBJ databases">
        <title>Resequencing data analysis of finger millet.</title>
        <authorList>
            <person name="Hatakeyama M."/>
            <person name="Aluri S."/>
            <person name="Balachadran M.T."/>
            <person name="Sivarajan S.R."/>
            <person name="Poveda L."/>
            <person name="Shimizu-Inatsugi R."/>
            <person name="Schlapbach R."/>
            <person name="Sreeman S.M."/>
            <person name="Shimizu K.K."/>
        </authorList>
    </citation>
    <scope>NUCLEOTIDE SEQUENCE</scope>
</reference>
<evidence type="ECO:0000313" key="2">
    <source>
        <dbReference type="EMBL" id="GJN29618.1"/>
    </source>
</evidence>
<dbReference type="PANTHER" id="PTHR12203:SF70">
    <property type="entry name" value="OS06G0152700 PROTEIN"/>
    <property type="match status" value="1"/>
</dbReference>
<dbReference type="InterPro" id="IPR051091">
    <property type="entry name" value="O-Glucosyltr/Glycosyltrsf_90"/>
</dbReference>
<feature type="domain" description="Glycosyl transferase CAP10" evidence="1">
    <location>
        <begin position="48"/>
        <end position="230"/>
    </location>
</feature>
<reference evidence="2" key="1">
    <citation type="journal article" date="2018" name="DNA Res.">
        <title>Multiple hybrid de novo genome assembly of finger millet, an orphan allotetraploid crop.</title>
        <authorList>
            <person name="Hatakeyama M."/>
            <person name="Aluri S."/>
            <person name="Balachadran M.T."/>
            <person name="Sivarajan S.R."/>
            <person name="Patrignani A."/>
            <person name="Gruter S."/>
            <person name="Poveda L."/>
            <person name="Shimizu-Inatsugi R."/>
            <person name="Baeten J."/>
            <person name="Francoijs K.J."/>
            <person name="Nataraja K.N."/>
            <person name="Reddy Y.A.N."/>
            <person name="Phadnis S."/>
            <person name="Ravikumar R.L."/>
            <person name="Schlapbach R."/>
            <person name="Sreeman S.M."/>
            <person name="Shimizu K.K."/>
        </authorList>
    </citation>
    <scope>NUCLEOTIDE SEQUENCE</scope>
</reference>
<dbReference type="Pfam" id="PF05686">
    <property type="entry name" value="Glyco_transf_90"/>
    <property type="match status" value="3"/>
</dbReference>
<keyword evidence="3" id="KW-1185">Reference proteome</keyword>
<accession>A0AAV5F4Q7</accession>